<evidence type="ECO:0000256" key="2">
    <source>
        <dbReference type="SAM" id="Phobius"/>
    </source>
</evidence>
<dbReference type="PRINTS" id="PR00702">
    <property type="entry name" value="ACRIFLAVINRP"/>
</dbReference>
<dbReference type="InterPro" id="IPR058647">
    <property type="entry name" value="BSH_CzcB-like"/>
</dbReference>
<proteinExistence type="inferred from homology"/>
<feature type="transmembrane region" description="Helical" evidence="2">
    <location>
        <begin position="926"/>
        <end position="947"/>
    </location>
</feature>
<dbReference type="Gene3D" id="2.40.50.100">
    <property type="match status" value="1"/>
</dbReference>
<dbReference type="SUPFAM" id="SSF82714">
    <property type="entry name" value="Multidrug efflux transporter AcrB TolC docking domain, DN and DC subdomains"/>
    <property type="match status" value="2"/>
</dbReference>
<feature type="transmembrane region" description="Helical" evidence="2">
    <location>
        <begin position="357"/>
        <end position="377"/>
    </location>
</feature>
<organism evidence="5 6">
    <name type="scientific">Candidatus Pedobacter colombiensis</name>
    <dbReference type="NCBI Taxonomy" id="3121371"/>
    <lineage>
        <taxon>Bacteria</taxon>
        <taxon>Pseudomonadati</taxon>
        <taxon>Bacteroidota</taxon>
        <taxon>Sphingobacteriia</taxon>
        <taxon>Sphingobacteriales</taxon>
        <taxon>Sphingobacteriaceae</taxon>
        <taxon>Pedobacter</taxon>
    </lineage>
</organism>
<dbReference type="Proteomes" id="UP001214530">
    <property type="component" value="Chromosome"/>
</dbReference>
<dbReference type="InterPro" id="IPR001036">
    <property type="entry name" value="Acrflvin-R"/>
</dbReference>
<sequence length="1415" mass="154426">MIRFALKKPIAIMVAVIAIAYFSITAIRNINVDIFPKVELPVIYIAMPYGGLTPAYMDGFMANEFQKVLIFVSGVKDIDFKSVQGFTLMKLSFYPGTDMAQASGELSAQVSRAMGFLPPGAVPPQVVRFDGSSLPIGQLVFESPIRSITELQNLAQTKVRPMFVTIPGVTAPAPFGGNVRTMVVKVNPQLMQSYGLSAEQVTMAIAKNNFPAPAGNIRIGDQSLMTPLNSIANGPDDFLDIPIKSSPDNTIFIKDIATVEDGADATTGYAIINGKRSVYLPVIKKADASTLKVVENLKAAIPKLKAAMPEDVDLKYVFDQSGYIEQSLENLIHEGILGAILTGIMVFLFLGDVRGSLIVVLTIPIAILSAVIMLYLFGQTINVMTLSGLALAIGILVDEATVTIENIHQHFEMEKPKQRAILDALLEISIPKILILFCILAVLIPSFMMSGIPRDMFMPLSMAVAFAMIASFIVSQTFVPILANWLMKPELLVHQKVSFHKKKLSRFEKFKRKYLILTRYGQNRTGKVIGLYLVVVLTLIITGGMLIGTDILPASNSGDIQLRIIAPEGDRLEKSEDYLKKVTAIVKNQLPDNAIKISSAFVGLQPSATAINPIFLFTSGPHESVLQVSIDQHLYKGSIAKLKESIREAIRQKLPELKINFEPIELVEKIMSQGAMTPIQIKVAAAQLKGAEKFAKKLETELLNIPYLRDVRIAEPINAPSLQINVNRELSAQFGLTMEDVSRALTMATSSTRFTNKNLWVDPKSGLVFQVQIQIPESAMQSLEKLRSLPLKAGQARPVLEDVAELRMVKLPAQVNRQGPNRYVTLLANTYQSDLGMASKAIKEVIKAAGEPPRGVLVSTEGLMQLLDDTLSGLQTGLLVAIVVIFLMLTAYYQSFVVSGLILSVVPAVIGGSLILLTLSGSTLNLQSYMGIIMSVGVSVSNAVLMINQAEVNRLKRGMVARQAAFLAVSSRLRPIIMTSLAMIAGMIPMSLGMGEGGEQVAPLGQAVIGGLILSTLTALLVLPHLYATVMKNRNRNSPTLDPDDPENINQQKYFMKPINFKSVVLMIPLLFILASCGQEKPKNTTKKIVTAPKVQFVNPKTDQPVYSLELPGELKPYEVVTLYPKIKGFVKQILVDRGSHVKKGQLLALLEAPEVNQRYLAAKSDENKSYEDYLYSRQAYERLKKAAAKSGAVAEIELDKAKSKFRSDSAAYASVKANTGASAQLQQYLRITAPFDGVITDKNVSVGALVGENSQAALFSVAQTNHLRLTVAIPEKHTQSLGKDTKISFTVSDHPGKVFKSSISRKSNLLQQESRSATAEFDVPNNDNQFGGGEFAQVKLTMRRTYPTMWLPASSIVYAQSGVFVIKAENQMAKRIPVSIGIRKGELQEVFGEISPKDQIVKVGSEELTEGSKL</sequence>
<name>A0AAJ5W5P2_9SPHI</name>
<dbReference type="PANTHER" id="PTHR32063:SF8">
    <property type="entry name" value="CATION EFFLUX PROTEIN"/>
    <property type="match status" value="1"/>
</dbReference>
<dbReference type="Gene3D" id="3.30.70.1430">
    <property type="entry name" value="Multidrug efflux transporter AcrB pore domain"/>
    <property type="match status" value="2"/>
</dbReference>
<dbReference type="Gene3D" id="3.30.70.1440">
    <property type="entry name" value="Multidrug efflux transporter AcrB pore domain"/>
    <property type="match status" value="1"/>
</dbReference>
<dbReference type="Gene3D" id="1.10.287.470">
    <property type="entry name" value="Helix hairpin bin"/>
    <property type="match status" value="1"/>
</dbReference>
<reference evidence="5" key="1">
    <citation type="submission" date="2023-03" db="EMBL/GenBank/DDBJ databases">
        <title>Andean soil-derived lignocellulolytic bacterial consortium as a source of novel taxa and putative plastic-active enzymes.</title>
        <authorList>
            <person name="Diaz-Garcia L."/>
            <person name="Chuvochina M."/>
            <person name="Feuerriegel G."/>
            <person name="Bunk B."/>
            <person name="Sproer C."/>
            <person name="Streit W.R."/>
            <person name="Rodriguez L.M."/>
            <person name="Overmann J."/>
            <person name="Jimenez D.J."/>
        </authorList>
    </citation>
    <scope>NUCLEOTIDE SEQUENCE</scope>
    <source>
        <strain evidence="5">MAG 3858</strain>
    </source>
</reference>
<dbReference type="Gene3D" id="3.30.2090.10">
    <property type="entry name" value="Multidrug efflux transporter AcrB TolC docking domain, DN and DC subdomains"/>
    <property type="match status" value="2"/>
</dbReference>
<feature type="transmembrane region" description="Helical" evidence="2">
    <location>
        <begin position="529"/>
        <end position="547"/>
    </location>
</feature>
<dbReference type="NCBIfam" id="TIGR01730">
    <property type="entry name" value="RND_mfp"/>
    <property type="match status" value="1"/>
</dbReference>
<dbReference type="Gene3D" id="1.20.1640.10">
    <property type="entry name" value="Multidrug efflux transporter AcrB transmembrane domain"/>
    <property type="match status" value="2"/>
</dbReference>
<dbReference type="SUPFAM" id="SSF82693">
    <property type="entry name" value="Multidrug efflux transporter AcrB pore domain, PN1, PN2, PC1 and PC2 subdomains"/>
    <property type="match status" value="2"/>
</dbReference>
<dbReference type="Pfam" id="PF00873">
    <property type="entry name" value="ACR_tran"/>
    <property type="match status" value="1"/>
</dbReference>
<dbReference type="InterPro" id="IPR027463">
    <property type="entry name" value="AcrB_DN_DC_subdom"/>
</dbReference>
<keyword evidence="2" id="KW-1133">Transmembrane helix</keyword>
<dbReference type="Gene3D" id="3.30.70.1320">
    <property type="entry name" value="Multidrug efflux transporter AcrB pore domain like"/>
    <property type="match status" value="1"/>
</dbReference>
<protein>
    <submittedName>
        <fullName evidence="5">Efflux RND transporter permease subunit</fullName>
    </submittedName>
</protein>
<feature type="transmembrane region" description="Helical" evidence="2">
    <location>
        <begin position="976"/>
        <end position="995"/>
    </location>
</feature>
<dbReference type="GO" id="GO:0005886">
    <property type="term" value="C:plasma membrane"/>
    <property type="evidence" value="ECO:0007669"/>
    <property type="project" value="TreeGrafter"/>
</dbReference>
<dbReference type="Gene3D" id="2.40.30.170">
    <property type="match status" value="1"/>
</dbReference>
<feature type="transmembrane region" description="Helical" evidence="2">
    <location>
        <begin position="1007"/>
        <end position="1028"/>
    </location>
</feature>
<evidence type="ECO:0000259" key="3">
    <source>
        <dbReference type="Pfam" id="PF25954"/>
    </source>
</evidence>
<feature type="transmembrane region" description="Helical" evidence="2">
    <location>
        <begin position="383"/>
        <end position="404"/>
    </location>
</feature>
<keyword evidence="2" id="KW-0472">Membrane</keyword>
<evidence type="ECO:0000313" key="6">
    <source>
        <dbReference type="Proteomes" id="UP001214530"/>
    </source>
</evidence>
<feature type="domain" description="CzcB-like barrel-sandwich hybrid" evidence="4">
    <location>
        <begin position="1121"/>
        <end position="1263"/>
    </location>
</feature>
<feature type="transmembrane region" description="Helical" evidence="2">
    <location>
        <begin position="1059"/>
        <end position="1076"/>
    </location>
</feature>
<gene>
    <name evidence="5" type="ORF">P0Y49_13135</name>
</gene>
<evidence type="ECO:0000313" key="5">
    <source>
        <dbReference type="EMBL" id="WEK17741.1"/>
    </source>
</evidence>
<dbReference type="InterPro" id="IPR006143">
    <property type="entry name" value="RND_pump_MFP"/>
</dbReference>
<dbReference type="InterPro" id="IPR058792">
    <property type="entry name" value="Beta-barrel_RND_2"/>
</dbReference>
<feature type="transmembrane region" description="Helical" evidence="2">
    <location>
        <begin position="425"/>
        <end position="448"/>
    </location>
</feature>
<dbReference type="PANTHER" id="PTHR32063">
    <property type="match status" value="1"/>
</dbReference>
<feature type="transmembrane region" description="Helical" evidence="2">
    <location>
        <begin position="9"/>
        <end position="27"/>
    </location>
</feature>
<evidence type="ECO:0000259" key="4">
    <source>
        <dbReference type="Pfam" id="PF25973"/>
    </source>
</evidence>
<feature type="transmembrane region" description="Helical" evidence="2">
    <location>
        <begin position="460"/>
        <end position="486"/>
    </location>
</feature>
<feature type="transmembrane region" description="Helical" evidence="2">
    <location>
        <begin position="873"/>
        <end position="893"/>
    </location>
</feature>
<dbReference type="Gene3D" id="2.40.420.20">
    <property type="match status" value="1"/>
</dbReference>
<feature type="transmembrane region" description="Helical" evidence="2">
    <location>
        <begin position="900"/>
        <end position="920"/>
    </location>
</feature>
<comment type="similarity">
    <text evidence="1">Belongs to the membrane fusion protein (MFP) (TC 8.A.1) family.</text>
</comment>
<dbReference type="Pfam" id="PF25973">
    <property type="entry name" value="BSH_CzcB"/>
    <property type="match status" value="1"/>
</dbReference>
<accession>A0AAJ5W5P2</accession>
<dbReference type="EMBL" id="CP119313">
    <property type="protein sequence ID" value="WEK17741.1"/>
    <property type="molecule type" value="Genomic_DNA"/>
</dbReference>
<dbReference type="SUPFAM" id="SSF111369">
    <property type="entry name" value="HlyD-like secretion proteins"/>
    <property type="match status" value="1"/>
</dbReference>
<evidence type="ECO:0000256" key="1">
    <source>
        <dbReference type="ARBA" id="ARBA00009477"/>
    </source>
</evidence>
<feature type="transmembrane region" description="Helical" evidence="2">
    <location>
        <begin position="331"/>
        <end position="350"/>
    </location>
</feature>
<keyword evidence="2" id="KW-0812">Transmembrane</keyword>
<dbReference type="Pfam" id="PF25954">
    <property type="entry name" value="Beta-barrel_RND_2"/>
    <property type="match status" value="1"/>
</dbReference>
<feature type="domain" description="CusB-like beta-barrel" evidence="3">
    <location>
        <begin position="1270"/>
        <end position="1342"/>
    </location>
</feature>
<dbReference type="GO" id="GO:0042910">
    <property type="term" value="F:xenobiotic transmembrane transporter activity"/>
    <property type="evidence" value="ECO:0007669"/>
    <property type="project" value="TreeGrafter"/>
</dbReference>
<dbReference type="SUPFAM" id="SSF82866">
    <property type="entry name" value="Multidrug efflux transporter AcrB transmembrane domain"/>
    <property type="match status" value="2"/>
</dbReference>